<evidence type="ECO:0000313" key="2">
    <source>
        <dbReference type="Proteomes" id="UP000255036"/>
    </source>
</evidence>
<sequence>MSLYETNHLKFQVKEHIFSGDAIYINLGIRAGYCINNTLDLDTQEEVKLNMSCAHIFLNYLKEVVNEDPGLMIRGTVTKNAIHISMKTNKRDIDEDMQELLDIIYRIPLEYDMFQKAVEVTRNDFRIKSRESVYQAKHRLMEFSDLNKGFNYKEFTEAMNTVTFENFLVYMEKLITIQNSFLFINGNIKTIENYIFYNFIKYENGREYNVKKLFESKDLTLLIDQHFLCKSRENFKAGCIRFDFLNKEFDTTKKLVLLSLISSCLFKEKAELCVDEYDSSILYYNQDLLKYKDKINGCCKTEKLQQIKSGILIKYSELLNKKPELYNQIFVEMAMMGSDLEEFLNIIENIDNKSAQELYNMGKLKITESHLVYIEDEEEKKKQKIITSDFKKNRVMY</sequence>
<dbReference type="InterPro" id="IPR011249">
    <property type="entry name" value="Metalloenz_LuxS/M16"/>
</dbReference>
<comment type="caution">
    <text evidence="1">The sequence shown here is derived from an EMBL/GenBank/DDBJ whole genome shotgun (WGS) entry which is preliminary data.</text>
</comment>
<dbReference type="OrthoDB" id="1886787at2"/>
<keyword evidence="2" id="KW-1185">Reference proteome</keyword>
<organism evidence="1 2">
    <name type="scientific">Anaerosacchariphilus polymeriproducens</name>
    <dbReference type="NCBI Taxonomy" id="1812858"/>
    <lineage>
        <taxon>Bacteria</taxon>
        <taxon>Bacillati</taxon>
        <taxon>Bacillota</taxon>
        <taxon>Clostridia</taxon>
        <taxon>Lachnospirales</taxon>
        <taxon>Lachnospiraceae</taxon>
        <taxon>Anaerosacchariphilus</taxon>
    </lineage>
</organism>
<dbReference type="RefSeq" id="WP_115483315.1">
    <property type="nucleotide sequence ID" value="NZ_QRCT01000050.1"/>
</dbReference>
<accession>A0A371ARH2</accession>
<dbReference type="SUPFAM" id="SSF63411">
    <property type="entry name" value="LuxS/MPP-like metallohydrolase"/>
    <property type="match status" value="1"/>
</dbReference>
<evidence type="ECO:0000313" key="1">
    <source>
        <dbReference type="EMBL" id="RDU22134.1"/>
    </source>
</evidence>
<reference evidence="1 2" key="1">
    <citation type="submission" date="2018-07" db="EMBL/GenBank/DDBJ databases">
        <title>Anaerosacharophilus polymeroproducens gen. nov. sp. nov., an anaerobic bacterium isolated from salt field.</title>
        <authorList>
            <person name="Kim W."/>
            <person name="Yang S.-H."/>
            <person name="Oh J."/>
            <person name="Lee J.-H."/>
            <person name="Kwon K.K."/>
        </authorList>
    </citation>
    <scope>NUCLEOTIDE SEQUENCE [LARGE SCALE GENOMIC DNA]</scope>
    <source>
        <strain evidence="1 2">MCWD5</strain>
    </source>
</reference>
<dbReference type="GO" id="GO:0046872">
    <property type="term" value="F:metal ion binding"/>
    <property type="evidence" value="ECO:0007669"/>
    <property type="project" value="InterPro"/>
</dbReference>
<protein>
    <submittedName>
        <fullName evidence="1">Uncharacterized protein</fullName>
    </submittedName>
</protein>
<dbReference type="EMBL" id="QRCT01000050">
    <property type="protein sequence ID" value="RDU22134.1"/>
    <property type="molecule type" value="Genomic_DNA"/>
</dbReference>
<proteinExistence type="predicted"/>
<dbReference type="AlphaFoldDB" id="A0A371ARH2"/>
<gene>
    <name evidence="1" type="ORF">DWV06_16525</name>
</gene>
<name>A0A371ARH2_9FIRM</name>
<dbReference type="Proteomes" id="UP000255036">
    <property type="component" value="Unassembled WGS sequence"/>
</dbReference>